<dbReference type="Proteomes" id="UP001385892">
    <property type="component" value="Unassembled WGS sequence"/>
</dbReference>
<protein>
    <submittedName>
        <fullName evidence="2">Enoyl-CoA hydratase/isomerase family protein</fullName>
    </submittedName>
</protein>
<dbReference type="InterPro" id="IPR029045">
    <property type="entry name" value="ClpP/crotonase-like_dom_sf"/>
</dbReference>
<proteinExistence type="inferred from homology"/>
<dbReference type="EMBL" id="JBBKZT010000035">
    <property type="protein sequence ID" value="MEJ8852267.1"/>
    <property type="molecule type" value="Genomic_DNA"/>
</dbReference>
<dbReference type="InterPro" id="IPR001753">
    <property type="entry name" value="Enoyl-CoA_hydra/iso"/>
</dbReference>
<gene>
    <name evidence="2" type="ORF">WKW82_36970</name>
</gene>
<dbReference type="Gene3D" id="3.90.226.10">
    <property type="entry name" value="2-enoyl-CoA Hydratase, Chain A, domain 1"/>
    <property type="match status" value="1"/>
</dbReference>
<keyword evidence="3" id="KW-1185">Reference proteome</keyword>
<evidence type="ECO:0000313" key="3">
    <source>
        <dbReference type="Proteomes" id="UP001385892"/>
    </source>
</evidence>
<sequence length="244" mass="26600">MHPQLIIEQQGRLLSVTLNRTEDNGVSDSMASALSQLLATAHQTSDAVLLRSAGPDFCTGRIRDAGPTPAATEAYTRRDEYDGIFGSYQAMRGAKVPIIGVIKGRCMGFGTAIASLCDVSFASDTATFNIPEIGHNVMPTMVMSAVYDRMNRNAILWMAYSTDFVDAQRALAYGLVSQVIPEARLDAEVDRFVDVLLSRPRPAILGLKEYLRVAPRMDEQAAIDYARSLHSMVNTAAAMKKNAH</sequence>
<comment type="similarity">
    <text evidence="1">Belongs to the enoyl-CoA hydratase/isomerase family.</text>
</comment>
<comment type="caution">
    <text evidence="2">The sequence shown here is derived from an EMBL/GenBank/DDBJ whole genome shotgun (WGS) entry which is preliminary data.</text>
</comment>
<dbReference type="InterPro" id="IPR051683">
    <property type="entry name" value="Enoyl-CoA_Hydratase/Isomerase"/>
</dbReference>
<dbReference type="CDD" id="cd06558">
    <property type="entry name" value="crotonase-like"/>
    <property type="match status" value="1"/>
</dbReference>
<dbReference type="Pfam" id="PF00378">
    <property type="entry name" value="ECH_1"/>
    <property type="match status" value="1"/>
</dbReference>
<dbReference type="SUPFAM" id="SSF52096">
    <property type="entry name" value="ClpP/crotonase"/>
    <property type="match status" value="1"/>
</dbReference>
<name>A0ABU8WXK4_9BURK</name>
<evidence type="ECO:0000256" key="1">
    <source>
        <dbReference type="ARBA" id="ARBA00005254"/>
    </source>
</evidence>
<evidence type="ECO:0000313" key="2">
    <source>
        <dbReference type="EMBL" id="MEJ8852267.1"/>
    </source>
</evidence>
<dbReference type="PANTHER" id="PTHR42964:SF1">
    <property type="entry name" value="POLYKETIDE BIOSYNTHESIS ENOYL-COA HYDRATASE PKSH-RELATED"/>
    <property type="match status" value="1"/>
</dbReference>
<accession>A0ABU8WXK4</accession>
<reference evidence="2 3" key="1">
    <citation type="submission" date="2024-03" db="EMBL/GenBank/DDBJ databases">
        <title>Novel species of the genus Variovorax.</title>
        <authorList>
            <person name="Liu Q."/>
            <person name="Xin Y.-H."/>
        </authorList>
    </citation>
    <scope>NUCLEOTIDE SEQUENCE [LARGE SCALE GENOMIC DNA]</scope>
    <source>
        <strain evidence="2 3">KACC 18900</strain>
    </source>
</reference>
<organism evidence="2 3">
    <name type="scientific">Variovorax rhizosphaerae</name>
    <dbReference type="NCBI Taxonomy" id="1836200"/>
    <lineage>
        <taxon>Bacteria</taxon>
        <taxon>Pseudomonadati</taxon>
        <taxon>Pseudomonadota</taxon>
        <taxon>Betaproteobacteria</taxon>
        <taxon>Burkholderiales</taxon>
        <taxon>Comamonadaceae</taxon>
        <taxon>Variovorax</taxon>
    </lineage>
</organism>
<dbReference type="PANTHER" id="PTHR42964">
    <property type="entry name" value="ENOYL-COA HYDRATASE"/>
    <property type="match status" value="1"/>
</dbReference>
<dbReference type="RefSeq" id="WP_340348187.1">
    <property type="nucleotide sequence ID" value="NZ_JBBKZT010000035.1"/>
</dbReference>